<proteinExistence type="predicted"/>
<evidence type="ECO:0000313" key="1">
    <source>
        <dbReference type="EMBL" id="EGQ77119.1"/>
    </source>
</evidence>
<comment type="caution">
    <text evidence="1">The sequence shown here is derived from an EMBL/GenBank/DDBJ whole genome shotgun (WGS) entry which is preliminary data.</text>
</comment>
<name>A0AA36UJJ0_9NEIS</name>
<gene>
    <name evidence="1" type="ORF">HMPREF9418_1345</name>
</gene>
<dbReference type="Proteomes" id="UP000004982">
    <property type="component" value="Unassembled WGS sequence"/>
</dbReference>
<sequence length="43" mass="5020">MRHAVNRAKHSCVEQAFLKKGRLKNEFRCFQTTFGVLISVKHC</sequence>
<evidence type="ECO:0000313" key="2">
    <source>
        <dbReference type="Proteomes" id="UP000004982"/>
    </source>
</evidence>
<dbReference type="AlphaFoldDB" id="A0AA36UJJ0"/>
<reference evidence="1 2" key="1">
    <citation type="submission" date="2011-05" db="EMBL/GenBank/DDBJ databases">
        <authorList>
            <person name="Muzny D."/>
            <person name="Qin X."/>
            <person name="Deng J."/>
            <person name="Jiang H."/>
            <person name="Liu Y."/>
            <person name="Qu J."/>
            <person name="Song X.-Z."/>
            <person name="Zhang L."/>
            <person name="Thornton R."/>
            <person name="Coyle M."/>
            <person name="Francisco L."/>
            <person name="Jackson L."/>
            <person name="Javaid M."/>
            <person name="Korchina V."/>
            <person name="Kovar C."/>
            <person name="Mata R."/>
            <person name="Mathew T."/>
            <person name="Ngo R."/>
            <person name="Nguyen L."/>
            <person name="Nguyen N."/>
            <person name="Okwuonu G."/>
            <person name="Ongeri F."/>
            <person name="Pham C."/>
            <person name="Simmons D."/>
            <person name="Wilczek-Boney K."/>
            <person name="Hale W."/>
            <person name="Jakkamsetti A."/>
            <person name="Pham P."/>
            <person name="Ruth R."/>
            <person name="San Lucas F."/>
            <person name="Warren J."/>
            <person name="Zhang J."/>
            <person name="Zhao Z."/>
            <person name="Zhou C."/>
            <person name="Zhu D."/>
            <person name="Lee S."/>
            <person name="Bess C."/>
            <person name="Blankenburg K."/>
            <person name="Forbes L."/>
            <person name="Fu Q."/>
            <person name="Gubbala S."/>
            <person name="Hirani K."/>
            <person name="Jayaseelan J.C."/>
            <person name="Lara F."/>
            <person name="Munidasa M."/>
            <person name="Palculict T."/>
            <person name="Patil S."/>
            <person name="Pu L.-L."/>
            <person name="Saada N."/>
            <person name="Tang L."/>
            <person name="Weissenberger G."/>
            <person name="Zhu Y."/>
            <person name="Hemphill L."/>
            <person name="Shang Y."/>
            <person name="Youmans B."/>
            <person name="Ayvaz T."/>
            <person name="Ross M."/>
            <person name="Santibanez J."/>
            <person name="Aqrawi P."/>
            <person name="Gross S."/>
            <person name="Joshi V."/>
            <person name="Fowler G."/>
            <person name="Nazareth L."/>
            <person name="Reid J."/>
            <person name="Worley K."/>
            <person name="Petrosino J."/>
            <person name="Highlander S."/>
            <person name="Gibbs R."/>
        </authorList>
    </citation>
    <scope>NUCLEOTIDE SEQUENCE [LARGE SCALE GENOMIC DNA]</scope>
    <source>
        <strain evidence="1 2">ATCC 33926</strain>
    </source>
</reference>
<dbReference type="EMBL" id="AFQE01000062">
    <property type="protein sequence ID" value="EGQ77119.1"/>
    <property type="molecule type" value="Genomic_DNA"/>
</dbReference>
<accession>A0AA36UJJ0</accession>
<protein>
    <submittedName>
        <fullName evidence="1">Uncharacterized protein</fullName>
    </submittedName>
</protein>
<organism evidence="1 2">
    <name type="scientific">Neisseria macacae ATCC 33926</name>
    <dbReference type="NCBI Taxonomy" id="997348"/>
    <lineage>
        <taxon>Bacteria</taxon>
        <taxon>Pseudomonadati</taxon>
        <taxon>Pseudomonadota</taxon>
        <taxon>Betaproteobacteria</taxon>
        <taxon>Neisseriales</taxon>
        <taxon>Neisseriaceae</taxon>
        <taxon>Neisseria</taxon>
    </lineage>
</organism>